<feature type="compositionally biased region" description="Polar residues" evidence="1">
    <location>
        <begin position="189"/>
        <end position="205"/>
    </location>
</feature>
<dbReference type="EMBL" id="KI913953">
    <property type="protein sequence ID" value="ETW08528.1"/>
    <property type="molecule type" value="Genomic_DNA"/>
</dbReference>
<accession>A0A024USB5</accession>
<feature type="region of interest" description="Disordered" evidence="1">
    <location>
        <begin position="1"/>
        <end position="52"/>
    </location>
</feature>
<feature type="compositionally biased region" description="Polar residues" evidence="1">
    <location>
        <begin position="41"/>
        <end position="52"/>
    </location>
</feature>
<gene>
    <name evidence="2" type="ORF">H310_01091</name>
</gene>
<organism evidence="2">
    <name type="scientific">Aphanomyces invadans</name>
    <dbReference type="NCBI Taxonomy" id="157072"/>
    <lineage>
        <taxon>Eukaryota</taxon>
        <taxon>Sar</taxon>
        <taxon>Stramenopiles</taxon>
        <taxon>Oomycota</taxon>
        <taxon>Saprolegniomycetes</taxon>
        <taxon>Saprolegniales</taxon>
        <taxon>Verrucalvaceae</taxon>
        <taxon>Aphanomyces</taxon>
    </lineage>
</organism>
<dbReference type="RefSeq" id="XP_008862333.1">
    <property type="nucleotide sequence ID" value="XM_008864111.1"/>
</dbReference>
<dbReference type="AlphaFoldDB" id="A0A024USB5"/>
<dbReference type="VEuPathDB" id="FungiDB:H310_01091"/>
<proteinExistence type="predicted"/>
<evidence type="ECO:0000256" key="1">
    <source>
        <dbReference type="SAM" id="MobiDB-lite"/>
    </source>
</evidence>
<name>A0A024USB5_9STRA</name>
<protein>
    <submittedName>
        <fullName evidence="2">Uncharacterized protein</fullName>
    </submittedName>
</protein>
<sequence length="222" mass="24161">MEPKRLPPSPRGGIPPKLERPGVTSSLTSPRAAPLVPPQAQPGTTSTHTHYNESTWLRDDEFICDAYYASQSKARKTTYSSPSRPVQAALLHRQCVEVIAQCTQSLKERQQKMAELTLPFAPLRNKSGILTPTRDSLASPSPGTRLFESSISPILPANNIPQPTPEPLCDVRKRLSFLDDSENEDKSLHSVTPTTLSSDLSTEYAQASDGAPGGNLRDGTML</sequence>
<feature type="compositionally biased region" description="Pro residues" evidence="1">
    <location>
        <begin position="1"/>
        <end position="10"/>
    </location>
</feature>
<evidence type="ECO:0000313" key="2">
    <source>
        <dbReference type="EMBL" id="ETW08528.1"/>
    </source>
</evidence>
<dbReference type="OrthoDB" id="75170at2759"/>
<feature type="region of interest" description="Disordered" evidence="1">
    <location>
        <begin position="182"/>
        <end position="222"/>
    </location>
</feature>
<dbReference type="GeneID" id="20078141"/>
<reference evidence="2" key="1">
    <citation type="submission" date="2013-12" db="EMBL/GenBank/DDBJ databases">
        <title>The Genome Sequence of Aphanomyces invadans NJM9701.</title>
        <authorList>
            <consortium name="The Broad Institute Genomics Platform"/>
            <person name="Russ C."/>
            <person name="Tyler B."/>
            <person name="van West P."/>
            <person name="Dieguez-Uribeondo J."/>
            <person name="Young S.K."/>
            <person name="Zeng Q."/>
            <person name="Gargeya S."/>
            <person name="Fitzgerald M."/>
            <person name="Abouelleil A."/>
            <person name="Alvarado L."/>
            <person name="Chapman S.B."/>
            <person name="Gainer-Dewar J."/>
            <person name="Goldberg J."/>
            <person name="Griggs A."/>
            <person name="Gujja S."/>
            <person name="Hansen M."/>
            <person name="Howarth C."/>
            <person name="Imamovic A."/>
            <person name="Ireland A."/>
            <person name="Larimer J."/>
            <person name="McCowan C."/>
            <person name="Murphy C."/>
            <person name="Pearson M."/>
            <person name="Poon T.W."/>
            <person name="Priest M."/>
            <person name="Roberts A."/>
            <person name="Saif S."/>
            <person name="Shea T."/>
            <person name="Sykes S."/>
            <person name="Wortman J."/>
            <person name="Nusbaum C."/>
            <person name="Birren B."/>
        </authorList>
    </citation>
    <scope>NUCLEOTIDE SEQUENCE [LARGE SCALE GENOMIC DNA]</scope>
    <source>
        <strain evidence="2">NJM9701</strain>
    </source>
</reference>